<evidence type="ECO:0000313" key="2">
    <source>
        <dbReference type="Proteomes" id="UP001501237"/>
    </source>
</evidence>
<accession>A0ABP6QHD8</accession>
<name>A0ABP6QHD8_9ACTN</name>
<keyword evidence="2" id="KW-1185">Reference proteome</keyword>
<evidence type="ECO:0008006" key="3">
    <source>
        <dbReference type="Google" id="ProtNLM"/>
    </source>
</evidence>
<comment type="caution">
    <text evidence="1">The sequence shown here is derived from an EMBL/GenBank/DDBJ whole genome shotgun (WGS) entry which is preliminary data.</text>
</comment>
<organism evidence="1 2">
    <name type="scientific">Actinocorallia longicatena</name>
    <dbReference type="NCBI Taxonomy" id="111803"/>
    <lineage>
        <taxon>Bacteria</taxon>
        <taxon>Bacillati</taxon>
        <taxon>Actinomycetota</taxon>
        <taxon>Actinomycetes</taxon>
        <taxon>Streptosporangiales</taxon>
        <taxon>Thermomonosporaceae</taxon>
        <taxon>Actinocorallia</taxon>
    </lineage>
</organism>
<sequence length="291" mass="31179">MDEGKPFTISGVLTVEGEAGPAPVAGERITVRGGSAGTGRAVTDAQGRYSVRLIAKVTGRFTAEWWKGTSGEVAVGVRARPRMSLTEIVPVGGKVRIRGHYVLGAGSTTSQTSVRLTFQQGRTAKGPWKTVRKVTSRRDQNREFPFSVSVKAAKLGYWRIGFAGGRDLLAVRSPALRAYRTKVSPFRLSRVQAAYQSKVTISGTAWYVPSATGSAFKAAKRIRVIIEQRCGEDGWGGWKGVRLLEGRADAKGRFKGTFSAHCTGQIRAVLLSAKGVVTGYSAPLATKVPGH</sequence>
<proteinExistence type="predicted"/>
<gene>
    <name evidence="1" type="ORF">GCM10010468_51350</name>
</gene>
<dbReference type="EMBL" id="BAAAUV010000014">
    <property type="protein sequence ID" value="GAA3224372.1"/>
    <property type="molecule type" value="Genomic_DNA"/>
</dbReference>
<evidence type="ECO:0000313" key="1">
    <source>
        <dbReference type="EMBL" id="GAA3224372.1"/>
    </source>
</evidence>
<reference evidence="2" key="1">
    <citation type="journal article" date="2019" name="Int. J. Syst. Evol. Microbiol.">
        <title>The Global Catalogue of Microorganisms (GCM) 10K type strain sequencing project: providing services to taxonomists for standard genome sequencing and annotation.</title>
        <authorList>
            <consortium name="The Broad Institute Genomics Platform"/>
            <consortium name="The Broad Institute Genome Sequencing Center for Infectious Disease"/>
            <person name="Wu L."/>
            <person name="Ma J."/>
        </authorList>
    </citation>
    <scope>NUCLEOTIDE SEQUENCE [LARGE SCALE GENOMIC DNA]</scope>
    <source>
        <strain evidence="2">JCM 9377</strain>
    </source>
</reference>
<protein>
    <recommendedName>
        <fullName evidence="3">Carboxypeptidase regulatory-like domain-containing protein</fullName>
    </recommendedName>
</protein>
<dbReference type="Proteomes" id="UP001501237">
    <property type="component" value="Unassembled WGS sequence"/>
</dbReference>